<feature type="coiled-coil region" evidence="1">
    <location>
        <begin position="86"/>
        <end position="113"/>
    </location>
</feature>
<organism evidence="3 4">
    <name type="scientific">Tanacetum coccineum</name>
    <dbReference type="NCBI Taxonomy" id="301880"/>
    <lineage>
        <taxon>Eukaryota</taxon>
        <taxon>Viridiplantae</taxon>
        <taxon>Streptophyta</taxon>
        <taxon>Embryophyta</taxon>
        <taxon>Tracheophyta</taxon>
        <taxon>Spermatophyta</taxon>
        <taxon>Magnoliopsida</taxon>
        <taxon>eudicotyledons</taxon>
        <taxon>Gunneridae</taxon>
        <taxon>Pentapetalae</taxon>
        <taxon>asterids</taxon>
        <taxon>campanulids</taxon>
        <taxon>Asterales</taxon>
        <taxon>Asteraceae</taxon>
        <taxon>Asteroideae</taxon>
        <taxon>Anthemideae</taxon>
        <taxon>Anthemidinae</taxon>
        <taxon>Tanacetum</taxon>
    </lineage>
</organism>
<feature type="region of interest" description="Disordered" evidence="2">
    <location>
        <begin position="336"/>
        <end position="365"/>
    </location>
</feature>
<feature type="coiled-coil region" evidence="1">
    <location>
        <begin position="454"/>
        <end position="481"/>
    </location>
</feature>
<proteinExistence type="predicted"/>
<name>A0ABQ5HKP0_9ASTR</name>
<accession>A0ABQ5HKP0</accession>
<sequence length="741" mass="85288">MVQIDYGKLNALYEIFVPQQELSTEQTYFSIPSTFDNGSTSKVVPSESPGPKMPTESRLLTMIDTLGDTIIEFYKTDVIPMSRSLYKTLREIKEELIEEVQEMLNIFVSMEQKVNDKSPTENILENEIDRLLEASLTSEIRNCVLLSVEQQKHELLKVELEKSSSASRDIQANLLKRIKILENDFQRSQAQSIDFELKLQHQKEKMDCDVSWEAKLYILHDENVLLKQQVESTVKERENIKLEFQRLFNSIKATRAQHQNKINEMFEDVTQKTYAYADIRAQNQDLLMTISELKSKLKTIDKGKHVNTKFDKSETLGQLPCVTSFNNNLAINAKNVSNTKVTSDRPNPDTSQSTPTYDFSNKKPKTNYKLKDGDISMTSAHVHQNLFQVSRQSSFLQETSEEVLQAREDLMKAIYTFLRKFSRIPFGVTPKVLLIAWERFGEIKHALTDKQYQQEDIQELMSKLLEDVRNINEELSEFINSPSWNRSTFYDDDDEYTVIYRKPKEITPDLPIEEPDNSLNSLITSPKIDFLLEEFVGELDFIDLILLGIDEDDFDEEGFDKEEGENDNDILQIEDEILREKLLNVNLLVDKIEALKLTPFIPFVLENPSSSPVPIVDSDFLVEEVDTFFVLEDSIPPGIESDLDSEGDIIFLDNLLNEDPILEYESFNFDIELDAPVINNFDKLNEDECFDPGGGEIDVEDDDSFTFVIRTFLLFLTYPVDSPLILSRGSEDTIFDPSIST</sequence>
<reference evidence="3" key="1">
    <citation type="journal article" date="2022" name="Int. J. Mol. Sci.">
        <title>Draft Genome of Tanacetum Coccineum: Genomic Comparison of Closely Related Tanacetum-Family Plants.</title>
        <authorList>
            <person name="Yamashiro T."/>
            <person name="Shiraishi A."/>
            <person name="Nakayama K."/>
            <person name="Satake H."/>
        </authorList>
    </citation>
    <scope>NUCLEOTIDE SEQUENCE</scope>
</reference>
<evidence type="ECO:0000313" key="4">
    <source>
        <dbReference type="Proteomes" id="UP001151760"/>
    </source>
</evidence>
<gene>
    <name evidence="3" type="ORF">Tco_1069673</name>
</gene>
<evidence type="ECO:0000256" key="1">
    <source>
        <dbReference type="SAM" id="Coils"/>
    </source>
</evidence>
<evidence type="ECO:0000313" key="3">
    <source>
        <dbReference type="EMBL" id="GJT87956.1"/>
    </source>
</evidence>
<keyword evidence="4" id="KW-1185">Reference proteome</keyword>
<protein>
    <submittedName>
        <fullName evidence="3">Uncharacterized protein</fullName>
    </submittedName>
</protein>
<feature type="compositionally biased region" description="Polar residues" evidence="2">
    <location>
        <begin position="348"/>
        <end position="359"/>
    </location>
</feature>
<reference evidence="3" key="2">
    <citation type="submission" date="2022-01" db="EMBL/GenBank/DDBJ databases">
        <authorList>
            <person name="Yamashiro T."/>
            <person name="Shiraishi A."/>
            <person name="Satake H."/>
            <person name="Nakayama K."/>
        </authorList>
    </citation>
    <scope>NUCLEOTIDE SEQUENCE</scope>
</reference>
<comment type="caution">
    <text evidence="3">The sequence shown here is derived from an EMBL/GenBank/DDBJ whole genome shotgun (WGS) entry which is preliminary data.</text>
</comment>
<keyword evidence="1" id="KW-0175">Coiled coil</keyword>
<evidence type="ECO:0000256" key="2">
    <source>
        <dbReference type="SAM" id="MobiDB-lite"/>
    </source>
</evidence>
<dbReference type="Proteomes" id="UP001151760">
    <property type="component" value="Unassembled WGS sequence"/>
</dbReference>
<dbReference type="EMBL" id="BQNB010019684">
    <property type="protein sequence ID" value="GJT87956.1"/>
    <property type="molecule type" value="Genomic_DNA"/>
</dbReference>